<dbReference type="GO" id="GO:0034722">
    <property type="term" value="F:gamma-glutamyl-peptidase activity"/>
    <property type="evidence" value="ECO:0007669"/>
    <property type="project" value="UniProtKB-UniRule"/>
</dbReference>
<evidence type="ECO:0000256" key="5">
    <source>
        <dbReference type="ARBA" id="ARBA00022729"/>
    </source>
</evidence>
<feature type="active site" description="Nucleophile" evidence="7 8">
    <location>
        <position position="132"/>
    </location>
</feature>
<proteinExistence type="inferred from homology"/>
<dbReference type="SUPFAM" id="SSF52317">
    <property type="entry name" value="Class I glutamine amidotransferase-like"/>
    <property type="match status" value="1"/>
</dbReference>
<dbReference type="PROSITE" id="PS51273">
    <property type="entry name" value="GATASE_TYPE_1"/>
    <property type="match status" value="1"/>
</dbReference>
<dbReference type="EMBL" id="GBHO01008913">
    <property type="protein sequence ID" value="JAG34691.1"/>
    <property type="molecule type" value="Transcribed_RNA"/>
</dbReference>
<keyword evidence="6 8" id="KW-0378">Hydrolase</keyword>
<dbReference type="InterPro" id="IPR029062">
    <property type="entry name" value="Class_I_gatase-like"/>
</dbReference>
<comment type="catalytic activity">
    <reaction evidence="8">
        <text>(6S)-5,6,7,8-tetrahydrofolyl-(gamma-L-Glu)(n) + (n-1) H2O = (6S)-5,6,7,8-tetrahydrofolate + (n-1) L-glutamate</text>
        <dbReference type="Rhea" id="RHEA:56784"/>
        <dbReference type="Rhea" id="RHEA-COMP:14738"/>
        <dbReference type="ChEBI" id="CHEBI:15377"/>
        <dbReference type="ChEBI" id="CHEBI:29985"/>
        <dbReference type="ChEBI" id="CHEBI:57453"/>
        <dbReference type="ChEBI" id="CHEBI:141005"/>
        <dbReference type="EC" id="3.4.19.9"/>
    </reaction>
</comment>
<reference evidence="9" key="1">
    <citation type="journal article" date="2014" name="PLoS ONE">
        <title>Transcriptome-Based Identification of ABC Transporters in the Western Tarnished Plant Bug Lygus hesperus.</title>
        <authorList>
            <person name="Hull J.J."/>
            <person name="Chaney K."/>
            <person name="Geib S.M."/>
            <person name="Fabrick J.A."/>
            <person name="Brent C.S."/>
            <person name="Walsh D."/>
            <person name="Lavine L.C."/>
        </authorList>
    </citation>
    <scope>NUCLEOTIDE SEQUENCE</scope>
</reference>
<comment type="subcellular location">
    <subcellularLocation>
        <location evidence="1">Secreted</location>
        <location evidence="1">Extracellular space</location>
    </subcellularLocation>
</comment>
<evidence type="ECO:0000313" key="9">
    <source>
        <dbReference type="EMBL" id="JAG34691.1"/>
    </source>
</evidence>
<evidence type="ECO:0000256" key="7">
    <source>
        <dbReference type="PIRSR" id="PIRSR615527-1"/>
    </source>
</evidence>
<protein>
    <recommendedName>
        <fullName evidence="3 8">folate gamma-glutamyl hydrolase</fullName>
        <ecNumber evidence="3 8">3.4.19.9</ecNumber>
    </recommendedName>
</protein>
<dbReference type="AlphaFoldDB" id="A0A0A9YST9"/>
<dbReference type="Pfam" id="PF07722">
    <property type="entry name" value="Peptidase_C26"/>
    <property type="match status" value="1"/>
</dbReference>
<evidence type="ECO:0000256" key="6">
    <source>
        <dbReference type="ARBA" id="ARBA00022801"/>
    </source>
</evidence>
<comment type="similarity">
    <text evidence="2">Belongs to the peptidase C26 family.</text>
</comment>
<dbReference type="PANTHER" id="PTHR11315:SF0">
    <property type="entry name" value="FOLATE GAMMA-GLUTAMYL HYDROLASE"/>
    <property type="match status" value="1"/>
</dbReference>
<keyword evidence="4" id="KW-0964">Secreted</keyword>
<evidence type="ECO:0000256" key="1">
    <source>
        <dbReference type="ARBA" id="ARBA00004239"/>
    </source>
</evidence>
<dbReference type="GO" id="GO:0005773">
    <property type="term" value="C:vacuole"/>
    <property type="evidence" value="ECO:0007669"/>
    <property type="project" value="TreeGrafter"/>
</dbReference>
<organism evidence="9">
    <name type="scientific">Lygus hesperus</name>
    <name type="common">Western plant bug</name>
    <dbReference type="NCBI Taxonomy" id="30085"/>
    <lineage>
        <taxon>Eukaryota</taxon>
        <taxon>Metazoa</taxon>
        <taxon>Ecdysozoa</taxon>
        <taxon>Arthropoda</taxon>
        <taxon>Hexapoda</taxon>
        <taxon>Insecta</taxon>
        <taxon>Pterygota</taxon>
        <taxon>Neoptera</taxon>
        <taxon>Paraneoptera</taxon>
        <taxon>Hemiptera</taxon>
        <taxon>Heteroptera</taxon>
        <taxon>Panheteroptera</taxon>
        <taxon>Cimicomorpha</taxon>
        <taxon>Miridae</taxon>
        <taxon>Mirini</taxon>
        <taxon>Lygus</taxon>
    </lineage>
</organism>
<accession>A0A0A9YST9</accession>
<feature type="active site" evidence="8">
    <location>
        <position position="244"/>
    </location>
</feature>
<name>A0A0A9YST9_LYGHE</name>
<dbReference type="GO" id="GO:0046900">
    <property type="term" value="P:tetrahydrofolylpolyglutamate metabolic process"/>
    <property type="evidence" value="ECO:0007669"/>
    <property type="project" value="TreeGrafter"/>
</dbReference>
<evidence type="ECO:0000256" key="4">
    <source>
        <dbReference type="ARBA" id="ARBA00022525"/>
    </source>
</evidence>
<dbReference type="Gene3D" id="3.40.50.880">
    <property type="match status" value="1"/>
</dbReference>
<keyword evidence="5" id="KW-0732">Signal</keyword>
<evidence type="ECO:0000256" key="3">
    <source>
        <dbReference type="ARBA" id="ARBA00012886"/>
    </source>
</evidence>
<dbReference type="PANTHER" id="PTHR11315">
    <property type="entry name" value="PROTEASE FAMILY C26 GAMMA-GLUTAMYL HYDROLASE"/>
    <property type="match status" value="1"/>
</dbReference>
<gene>
    <name evidence="9" type="primary">Ggh_0</name>
    <name evidence="9" type="ORF">CM83_38282</name>
</gene>
<sequence>MEFVQIFSCLLILQAINDEGDALLRTNDRPVIGILAQEYYPSKTEGGADGTYIAASYVKMVEASGARVVPIMTGKDRSYYQKLVQTLNGILFPGGGVDLWAKGGYGEASQILYELVLEANEKGTHFPLYGVCLGFEAFAVASSNMSRDVLSKVEGVNNKAINLIFLPKKSSLYSKMPKQFLELLRSKNITSNHHSQSFTRESLRLHNLEQTWSTLTVNLDSNGTEFISSMEHVQYPQIFGTQFHPEKIPYEWTTKDPHTLEAILPNRYFYDYFVEHARYNDHKFRDGEVANLIYNYSPVYTPNGYFQQVYIFKDANDYVVEQVD</sequence>
<dbReference type="PROSITE" id="PS51275">
    <property type="entry name" value="PEPTIDASE_C26_GGH"/>
    <property type="match status" value="1"/>
</dbReference>
<dbReference type="InterPro" id="IPR015527">
    <property type="entry name" value="Pept_C26_g-glut_hydrolase"/>
</dbReference>
<evidence type="ECO:0000256" key="8">
    <source>
        <dbReference type="PROSITE-ProRule" id="PRU00607"/>
    </source>
</evidence>
<evidence type="ECO:0000256" key="2">
    <source>
        <dbReference type="ARBA" id="ARBA00011083"/>
    </source>
</evidence>
<dbReference type="GO" id="GO:0005576">
    <property type="term" value="C:extracellular region"/>
    <property type="evidence" value="ECO:0007669"/>
    <property type="project" value="UniProtKB-SubCell"/>
</dbReference>
<reference evidence="9" key="2">
    <citation type="submission" date="2014-07" db="EMBL/GenBank/DDBJ databases">
        <authorList>
            <person name="Hull J."/>
        </authorList>
    </citation>
    <scope>NUCLEOTIDE SEQUENCE</scope>
</reference>
<dbReference type="InterPro" id="IPR011697">
    <property type="entry name" value="Peptidase_C26"/>
</dbReference>
<dbReference type="EC" id="3.4.19.9" evidence="3 8"/>
<feature type="active site" description="Proton donor" evidence="7">
    <location>
        <position position="244"/>
    </location>
</feature>